<protein>
    <recommendedName>
        <fullName evidence="1">F-box domain-containing protein</fullName>
    </recommendedName>
</protein>
<accession>A0A165ECG6</accession>
<reference evidence="2 3" key="1">
    <citation type="journal article" date="2016" name="Mol. Biol. Evol.">
        <title>Comparative Genomics of Early-Diverging Mushroom-Forming Fungi Provides Insights into the Origins of Lignocellulose Decay Capabilities.</title>
        <authorList>
            <person name="Nagy L.G."/>
            <person name="Riley R."/>
            <person name="Tritt A."/>
            <person name="Adam C."/>
            <person name="Daum C."/>
            <person name="Floudas D."/>
            <person name="Sun H."/>
            <person name="Yadav J.S."/>
            <person name="Pangilinan J."/>
            <person name="Larsson K.H."/>
            <person name="Matsuura K."/>
            <person name="Barry K."/>
            <person name="Labutti K."/>
            <person name="Kuo R."/>
            <person name="Ohm R.A."/>
            <person name="Bhattacharya S.S."/>
            <person name="Shirouzu T."/>
            <person name="Yoshinaga Y."/>
            <person name="Martin F.M."/>
            <person name="Grigoriev I.V."/>
            <person name="Hibbett D.S."/>
        </authorList>
    </citation>
    <scope>NUCLEOTIDE SEQUENCE [LARGE SCALE GENOMIC DNA]</scope>
    <source>
        <strain evidence="2 3">HHB12029</strain>
    </source>
</reference>
<dbReference type="InterPro" id="IPR036047">
    <property type="entry name" value="F-box-like_dom_sf"/>
</dbReference>
<evidence type="ECO:0000313" key="2">
    <source>
        <dbReference type="EMBL" id="KZV86594.1"/>
    </source>
</evidence>
<dbReference type="InterPro" id="IPR001810">
    <property type="entry name" value="F-box_dom"/>
</dbReference>
<dbReference type="Pfam" id="PF12937">
    <property type="entry name" value="F-box-like"/>
    <property type="match status" value="1"/>
</dbReference>
<sequence length="468" mass="53336">MRAVIPDDILFKVFDNLRLRKLIRAGLVCRQWRAVMYTHPTFWRDMDLFSDSPAAVDCFLVRLHASKTGRIFVNIDLPEESPQIDLVLFSLRGHFHRLENAAFRLPEKKARVLFDTLKRPAPVLTELSILFLNVYMTASPCLDKRFLYRNVEGLVAFPHDIFNGSAPSLRNVTLSNVMLPRKTVAAFRDVHGICLTAHSCVPLPPHLLRKHFPALQQVLLCGESIFVVEGQDGNYAFPATFRELIIEGPFDTGSLKPIEAIIRRIPRISILSPTKYDFNLLCDVNDGSSLHLRISYDDIPQPRVYIDIVNAHSRFERRYVEEVPREKEDRLHIPEILRAYEGEENWQDHVTELSVSQRLWGNENVSRWIPNLPNLRTLVVLLDGEGPFRLPSAKLNTPCLESVVLVTPLRTHILPAERVMEILEKGLTSMPSDTRLELAEGVKVIGAVDNVGTVVKVSQPEPSPWIWT</sequence>
<dbReference type="InParanoid" id="A0A165ECG6"/>
<dbReference type="PROSITE" id="PS50181">
    <property type="entry name" value="FBOX"/>
    <property type="match status" value="1"/>
</dbReference>
<dbReference type="Proteomes" id="UP000077266">
    <property type="component" value="Unassembled WGS sequence"/>
</dbReference>
<dbReference type="EMBL" id="KV426151">
    <property type="protein sequence ID" value="KZV86594.1"/>
    <property type="molecule type" value="Genomic_DNA"/>
</dbReference>
<dbReference type="SMART" id="SM00256">
    <property type="entry name" value="FBOX"/>
    <property type="match status" value="1"/>
</dbReference>
<dbReference type="SUPFAM" id="SSF81383">
    <property type="entry name" value="F-box domain"/>
    <property type="match status" value="1"/>
</dbReference>
<gene>
    <name evidence="2" type="ORF">EXIGLDRAFT_724680</name>
</gene>
<dbReference type="Gene3D" id="1.20.1280.50">
    <property type="match status" value="1"/>
</dbReference>
<feature type="domain" description="F-box" evidence="1">
    <location>
        <begin position="1"/>
        <end position="46"/>
    </location>
</feature>
<keyword evidence="3" id="KW-1185">Reference proteome</keyword>
<dbReference type="OrthoDB" id="3144494at2759"/>
<proteinExistence type="predicted"/>
<name>A0A165ECG6_EXIGL</name>
<evidence type="ECO:0000259" key="1">
    <source>
        <dbReference type="PROSITE" id="PS50181"/>
    </source>
</evidence>
<organism evidence="2 3">
    <name type="scientific">Exidia glandulosa HHB12029</name>
    <dbReference type="NCBI Taxonomy" id="1314781"/>
    <lineage>
        <taxon>Eukaryota</taxon>
        <taxon>Fungi</taxon>
        <taxon>Dikarya</taxon>
        <taxon>Basidiomycota</taxon>
        <taxon>Agaricomycotina</taxon>
        <taxon>Agaricomycetes</taxon>
        <taxon>Auriculariales</taxon>
        <taxon>Exidiaceae</taxon>
        <taxon>Exidia</taxon>
    </lineage>
</organism>
<evidence type="ECO:0000313" key="3">
    <source>
        <dbReference type="Proteomes" id="UP000077266"/>
    </source>
</evidence>
<dbReference type="AlphaFoldDB" id="A0A165ECG6"/>